<dbReference type="AlphaFoldDB" id="A0A510V8G9"/>
<reference evidence="1 2" key="1">
    <citation type="submission" date="2019-07" db="EMBL/GenBank/DDBJ databases">
        <title>Whole genome shotgun sequence of Cellulomonas xylanilytica NBRC 101102.</title>
        <authorList>
            <person name="Hosoyama A."/>
            <person name="Uohara A."/>
            <person name="Ohji S."/>
            <person name="Ichikawa N."/>
        </authorList>
    </citation>
    <scope>NUCLEOTIDE SEQUENCE [LARGE SCALE GENOMIC DNA]</scope>
    <source>
        <strain evidence="1 2">NBRC 101102</strain>
    </source>
</reference>
<accession>A0A510V8G9</accession>
<comment type="caution">
    <text evidence="1">The sequence shown here is derived from an EMBL/GenBank/DDBJ whole genome shotgun (WGS) entry which is preliminary data.</text>
</comment>
<proteinExistence type="predicted"/>
<dbReference type="Proteomes" id="UP000321118">
    <property type="component" value="Unassembled WGS sequence"/>
</dbReference>
<name>A0A510V8G9_9CELL</name>
<sequence length="112" mass="11658">MPCEISGPAACAVGTSGVTVAYDRSIAITVNAMTSRRRVRGVGAMRLAVPADRVMVMLLGSSQKVGGCTAALLRRGGAVRAGVDLRARDGHDLVSPVHFVRTRSAASSRMAY</sequence>
<keyword evidence="2" id="KW-1185">Reference proteome</keyword>
<evidence type="ECO:0000313" key="1">
    <source>
        <dbReference type="EMBL" id="GEK23066.1"/>
    </source>
</evidence>
<organism evidence="1 2">
    <name type="scientific">Cellulomonas xylanilytica</name>
    <dbReference type="NCBI Taxonomy" id="233583"/>
    <lineage>
        <taxon>Bacteria</taxon>
        <taxon>Bacillati</taxon>
        <taxon>Actinomycetota</taxon>
        <taxon>Actinomycetes</taxon>
        <taxon>Micrococcales</taxon>
        <taxon>Cellulomonadaceae</taxon>
        <taxon>Cellulomonas</taxon>
    </lineage>
</organism>
<protein>
    <submittedName>
        <fullName evidence="1">Uncharacterized protein</fullName>
    </submittedName>
</protein>
<evidence type="ECO:0000313" key="2">
    <source>
        <dbReference type="Proteomes" id="UP000321118"/>
    </source>
</evidence>
<gene>
    <name evidence="1" type="ORF">CXY01_35860</name>
</gene>
<dbReference type="EMBL" id="BJUB01000013">
    <property type="protein sequence ID" value="GEK23066.1"/>
    <property type="molecule type" value="Genomic_DNA"/>
</dbReference>